<evidence type="ECO:0000256" key="6">
    <source>
        <dbReference type="PIRSR" id="PIRSR628472-2"/>
    </source>
</evidence>
<evidence type="ECO:0000256" key="1">
    <source>
        <dbReference type="ARBA" id="ARBA00010501"/>
    </source>
</evidence>
<evidence type="ECO:0000313" key="10">
    <source>
        <dbReference type="EnsemblMetazoa" id="KAF7488476.1"/>
    </source>
</evidence>
<feature type="compositionally biased region" description="Low complexity" evidence="8">
    <location>
        <begin position="195"/>
        <end position="235"/>
    </location>
</feature>
<feature type="compositionally biased region" description="Polar residues" evidence="8">
    <location>
        <begin position="87"/>
        <end position="106"/>
    </location>
</feature>
<dbReference type="GO" id="GO:0045739">
    <property type="term" value="P:positive regulation of DNA repair"/>
    <property type="evidence" value="ECO:0007669"/>
    <property type="project" value="TreeGrafter"/>
</dbReference>
<dbReference type="OrthoDB" id="167668at2759"/>
<keyword evidence="2 7" id="KW-0378">Hydrolase</keyword>
<keyword evidence="7" id="KW-0804">Transcription</keyword>
<dbReference type="InterPro" id="IPR028472">
    <property type="entry name" value="EYA"/>
</dbReference>
<dbReference type="PANTHER" id="PTHR10190">
    <property type="entry name" value="EYES ABSENT"/>
    <property type="match status" value="1"/>
</dbReference>
<dbReference type="Proteomes" id="UP000070412">
    <property type="component" value="Unassembled WGS sequence"/>
</dbReference>
<evidence type="ECO:0000256" key="8">
    <source>
        <dbReference type="SAM" id="MobiDB-lite"/>
    </source>
</evidence>
<proteinExistence type="inferred from homology"/>
<feature type="compositionally biased region" description="Basic residues" evidence="8">
    <location>
        <begin position="271"/>
        <end position="283"/>
    </location>
</feature>
<evidence type="ECO:0000256" key="3">
    <source>
        <dbReference type="ARBA" id="ARBA00022842"/>
    </source>
</evidence>
<keyword evidence="7" id="KW-0805">Transcription regulation</keyword>
<evidence type="ECO:0000256" key="5">
    <source>
        <dbReference type="ARBA" id="ARBA00051722"/>
    </source>
</evidence>
<feature type="binding site" evidence="6">
    <location>
        <position position="304"/>
    </location>
    <ligand>
        <name>Mg(2+)</name>
        <dbReference type="ChEBI" id="CHEBI:18420"/>
    </ligand>
</feature>
<name>A0A834V9H7_SARSC</name>
<dbReference type="AlphaFoldDB" id="A0A834V9H7"/>
<dbReference type="GO" id="GO:0005634">
    <property type="term" value="C:nucleus"/>
    <property type="evidence" value="ECO:0007669"/>
    <property type="project" value="TreeGrafter"/>
</dbReference>
<feature type="region of interest" description="Disordered" evidence="8">
    <location>
        <begin position="38"/>
        <end position="106"/>
    </location>
</feature>
<reference evidence="10" key="3">
    <citation type="submission" date="2022-06" db="UniProtKB">
        <authorList>
            <consortium name="EnsemblMetazoa"/>
        </authorList>
    </citation>
    <scope>IDENTIFICATION</scope>
</reference>
<feature type="region of interest" description="Disordered" evidence="8">
    <location>
        <begin position="264"/>
        <end position="291"/>
    </location>
</feature>
<evidence type="ECO:0000313" key="9">
    <source>
        <dbReference type="EMBL" id="KAF7488476.1"/>
    </source>
</evidence>
<reference evidence="11" key="1">
    <citation type="journal article" date="2020" name="PLoS Negl. Trop. Dis.">
        <title>High-quality nuclear genome for Sarcoptes scabiei-A critical resource for a neglected parasite.</title>
        <authorList>
            <person name="Korhonen P.K."/>
            <person name="Gasser R.B."/>
            <person name="Ma G."/>
            <person name="Wang T."/>
            <person name="Stroehlein A.J."/>
            <person name="Young N.D."/>
            <person name="Ang C.S."/>
            <person name="Fernando D.D."/>
            <person name="Lu H.C."/>
            <person name="Taylor S."/>
            <person name="Reynolds S.L."/>
            <person name="Mofiz E."/>
            <person name="Najaraj S.H."/>
            <person name="Gowda H."/>
            <person name="Madugundu A."/>
            <person name="Renuse S."/>
            <person name="Holt D."/>
            <person name="Pandey A."/>
            <person name="Papenfuss A.T."/>
            <person name="Fischer K."/>
        </authorList>
    </citation>
    <scope>NUCLEOTIDE SEQUENCE [LARGE SCALE GENOMIC DNA]</scope>
</reference>
<keyword evidence="4 7" id="KW-0904">Protein phosphatase</keyword>
<organism evidence="9">
    <name type="scientific">Sarcoptes scabiei</name>
    <name type="common">Itch mite</name>
    <name type="synonym">Acarus scabiei</name>
    <dbReference type="NCBI Taxonomy" id="52283"/>
    <lineage>
        <taxon>Eukaryota</taxon>
        <taxon>Metazoa</taxon>
        <taxon>Ecdysozoa</taxon>
        <taxon>Arthropoda</taxon>
        <taxon>Chelicerata</taxon>
        <taxon>Arachnida</taxon>
        <taxon>Acari</taxon>
        <taxon>Acariformes</taxon>
        <taxon>Sarcoptiformes</taxon>
        <taxon>Astigmata</taxon>
        <taxon>Psoroptidia</taxon>
        <taxon>Sarcoptoidea</taxon>
        <taxon>Sarcoptidae</taxon>
        <taxon>Sarcoptinae</taxon>
        <taxon>Sarcoptes</taxon>
    </lineage>
</organism>
<dbReference type="EnsemblMetazoa" id="SSS_4268s_mrna">
    <property type="protein sequence ID" value="KAF7488476.1"/>
    <property type="gene ID" value="SSS_4268"/>
</dbReference>
<comment type="cofactor">
    <cofactor evidence="6 7">
        <name>Mg(2+)</name>
        <dbReference type="ChEBI" id="CHEBI:18420"/>
    </cofactor>
    <text evidence="6 7">Binds 1 Mg(2+) ion per subunit.</text>
</comment>
<evidence type="ECO:0000256" key="7">
    <source>
        <dbReference type="RuleBase" id="RU362036"/>
    </source>
</evidence>
<dbReference type="InterPro" id="IPR038102">
    <property type="entry name" value="EYA_dom_sf"/>
</dbReference>
<dbReference type="GO" id="GO:0046872">
    <property type="term" value="F:metal ion binding"/>
    <property type="evidence" value="ECO:0007669"/>
    <property type="project" value="UniProtKB-KW"/>
</dbReference>
<keyword evidence="11" id="KW-1185">Reference proteome</keyword>
<evidence type="ECO:0000313" key="11">
    <source>
        <dbReference type="Proteomes" id="UP000070412"/>
    </source>
</evidence>
<comment type="catalytic activity">
    <reaction evidence="5 7">
        <text>O-phospho-L-tyrosyl-[protein] + H2O = L-tyrosyl-[protein] + phosphate</text>
        <dbReference type="Rhea" id="RHEA:10684"/>
        <dbReference type="Rhea" id="RHEA-COMP:10136"/>
        <dbReference type="Rhea" id="RHEA-COMP:20101"/>
        <dbReference type="ChEBI" id="CHEBI:15377"/>
        <dbReference type="ChEBI" id="CHEBI:43474"/>
        <dbReference type="ChEBI" id="CHEBI:46858"/>
        <dbReference type="ChEBI" id="CHEBI:61978"/>
        <dbReference type="EC" id="3.1.3.48"/>
    </reaction>
</comment>
<keyword evidence="3 6" id="KW-0460">Magnesium</keyword>
<feature type="compositionally biased region" description="Polar residues" evidence="8">
    <location>
        <begin position="185"/>
        <end position="194"/>
    </location>
</feature>
<dbReference type="GO" id="GO:0004725">
    <property type="term" value="F:protein tyrosine phosphatase activity"/>
    <property type="evidence" value="ECO:0007669"/>
    <property type="project" value="UniProtKB-EC"/>
</dbReference>
<dbReference type="PANTHER" id="PTHR10190:SF16">
    <property type="entry name" value="DEVELOPMENTAL PROTEIN EYES ABSENT"/>
    <property type="match status" value="1"/>
</dbReference>
<evidence type="ECO:0000256" key="4">
    <source>
        <dbReference type="ARBA" id="ARBA00022912"/>
    </source>
</evidence>
<keyword evidence="6 7" id="KW-0479">Metal-binding</keyword>
<evidence type="ECO:0000256" key="2">
    <source>
        <dbReference type="ARBA" id="ARBA00022801"/>
    </source>
</evidence>
<comment type="similarity">
    <text evidence="1 7">Belongs to the HAD-like hydrolase superfamily. EYA family.</text>
</comment>
<protein>
    <recommendedName>
        <fullName evidence="7">Eyes absent homolog</fullName>
        <ecNumber evidence="7">3.1.3.48</ecNumber>
    </recommendedName>
</protein>
<gene>
    <name evidence="9" type="ORF">SSS_4268</name>
</gene>
<dbReference type="GO" id="GO:0030154">
    <property type="term" value="P:cell differentiation"/>
    <property type="evidence" value="ECO:0007669"/>
    <property type="project" value="TreeGrafter"/>
</dbReference>
<dbReference type="GO" id="GO:2001240">
    <property type="term" value="P:negative regulation of extrinsic apoptotic signaling pathway in absence of ligand"/>
    <property type="evidence" value="ECO:0007669"/>
    <property type="project" value="TreeGrafter"/>
</dbReference>
<accession>A0A834V9H7</accession>
<dbReference type="EMBL" id="WVUK01000066">
    <property type="protein sequence ID" value="KAF7488476.1"/>
    <property type="molecule type" value="Genomic_DNA"/>
</dbReference>
<reference evidence="9" key="2">
    <citation type="submission" date="2020-01" db="EMBL/GenBank/DDBJ databases">
        <authorList>
            <person name="Korhonen P.K.K."/>
            <person name="Guangxu M.G."/>
            <person name="Wang T.W."/>
            <person name="Stroehlein A.J.S."/>
            <person name="Young N.D."/>
            <person name="Ang C.-S.A."/>
            <person name="Fernando D.W.F."/>
            <person name="Lu H.L."/>
            <person name="Taylor S.T."/>
            <person name="Ehtesham M.E.M."/>
            <person name="Najaraj S.H.N."/>
            <person name="Harsha G.H.G."/>
            <person name="Madugundu A.M."/>
            <person name="Renuse S.R."/>
            <person name="Holt D.H."/>
            <person name="Pandey A.P."/>
            <person name="Papenfuss A.P."/>
            <person name="Gasser R.B.G."/>
            <person name="Fischer K.F."/>
        </authorList>
    </citation>
    <scope>NUCLEOTIDE SEQUENCE</scope>
    <source>
        <strain evidence="9">SSS_KF_BRIS2020</strain>
    </source>
</reference>
<feature type="region of interest" description="Disordered" evidence="8">
    <location>
        <begin position="185"/>
        <end position="235"/>
    </location>
</feature>
<dbReference type="Gene3D" id="3.40.50.12350">
    <property type="match status" value="1"/>
</dbReference>
<feature type="compositionally biased region" description="Basic residues" evidence="8">
    <location>
        <begin position="55"/>
        <end position="84"/>
    </location>
</feature>
<sequence length="560" mass="62031">MNAYQIPLTAGTSPSPFNYFPPNSHSYGVISSSYGNPRAANLNPKTMTSPSDYFHHHHPPPPPSTHHHHAAHPNHSQSPHHSHPHLQSFTGFSTNSSIQSPNSTSPYNSSHYGAYVGGTNASTTSSSPHGFDYGGNSSLNVGVGNAGYSASNSTPTSCSSYNPYLSSCSNGYSYASNPLSAVNSIPTSLHQPPHSTSSSSSSSSSTSSSVSAALHPPSLSSLNQSTSNQLSTNPSSITINPESYLNMCNNNNSNEDLYSLYKNENQLPPIKRPKRSGRGRARRTTNPSPSPENHVERIFIWYLDETILSYLSIAEYNRYSGFNSSSLNTTLYNDLYVFINKLAEKYLFLSDLKDIDQSHIEDSAADDNGQDLSDYNFASDGFTTSVSCCLGSSLNNADLRQKMALRYRKINETYSNYCDKLDELLDKSDYDQLQDLLKRFDLYSKDWIQPALKALSFIKTRTDCLNVIISSSPLIFTLSKILMFNLGPYFSISNVYSCSKTSKEHTLNRILNRFGTACTYIVIGKGLEEQQLSQKLELPFWPITEKEHFESLLNAMHYFF</sequence>
<dbReference type="EC" id="3.1.3.48" evidence="7"/>